<dbReference type="STRING" id="414004.CENSYa_1638"/>
<protein>
    <submittedName>
        <fullName evidence="1">Uncharacterized protein</fullName>
    </submittedName>
</protein>
<keyword evidence="2" id="KW-1185">Reference proteome</keyword>
<proteinExistence type="predicted"/>
<dbReference type="AlphaFoldDB" id="A0RY39"/>
<sequence>MLAYAGLVGATILGMLALIPAGSDETGMQFYGMAEVVQKGASGETLSSQTVHNRLLDSGEDYIIKSVFKTGERSVDDTRVDSMCLYAQRAFDALTEGEITTRLTPFNVDGNCVADSNIEYDSGTGIVEMKGTWITGVNTIDELVTEPGRGSSLGGLVICSIPDPEENDKHCNNPDRAMQFAAVPLEGVDLSEGGVLDVTYTFNIATPDT</sequence>
<organism evidence="1 2">
    <name type="scientific">Cenarchaeum symbiosum (strain A)</name>
    <dbReference type="NCBI Taxonomy" id="414004"/>
    <lineage>
        <taxon>Archaea</taxon>
        <taxon>Nitrososphaerota</taxon>
        <taxon>Candidatus Cenarchaeales</taxon>
        <taxon>Candidatus Cenarchaeaceae</taxon>
        <taxon>Candidatus Cenarchaeum</taxon>
    </lineage>
</organism>
<dbReference type="EMBL" id="DP000238">
    <property type="protein sequence ID" value="ABK78256.1"/>
    <property type="molecule type" value="Genomic_DNA"/>
</dbReference>
<evidence type="ECO:0000313" key="1">
    <source>
        <dbReference type="EMBL" id="ABK78256.1"/>
    </source>
</evidence>
<accession>A0RY39</accession>
<dbReference type="EnsemblBacteria" id="ABK78256">
    <property type="protein sequence ID" value="ABK78256"/>
    <property type="gene ID" value="CENSYa_1638"/>
</dbReference>
<gene>
    <name evidence="1" type="ordered locus">CENSYa_1638</name>
</gene>
<name>A0RY39_CENSY</name>
<dbReference type="HOGENOM" id="CLU_075233_0_0_2"/>
<dbReference type="Proteomes" id="UP000000758">
    <property type="component" value="Chromosome"/>
</dbReference>
<evidence type="ECO:0000313" key="2">
    <source>
        <dbReference type="Proteomes" id="UP000000758"/>
    </source>
</evidence>
<dbReference type="KEGG" id="csy:CENSYa_1638"/>
<reference evidence="1 2" key="1">
    <citation type="journal article" date="2006" name="Proc. Natl. Acad. Sci. U.S.A.">
        <title>Genomic analysis of the uncultivated marine crenarchaeote Cenarchaeum symbiosum.</title>
        <authorList>
            <person name="Hallam S.J."/>
            <person name="Konstantinidis K.T."/>
            <person name="Putnam N."/>
            <person name="Schleper C."/>
            <person name="Watanabe Y."/>
            <person name="Sugahara J."/>
            <person name="Preston C."/>
            <person name="de la Torre J."/>
            <person name="Richardson P.M."/>
            <person name="DeLong E.F."/>
        </authorList>
    </citation>
    <scope>NUCLEOTIDE SEQUENCE [LARGE SCALE GENOMIC DNA]</scope>
    <source>
        <strain evidence="2">A</strain>
    </source>
</reference>